<gene>
    <name evidence="8" type="primary">comC_2</name>
    <name evidence="8" type="ORF">OXPF_15440</name>
</gene>
<dbReference type="Gene3D" id="1.20.120.1220">
    <property type="match status" value="1"/>
</dbReference>
<dbReference type="RefSeq" id="WP_054874608.1">
    <property type="nucleotide sequence ID" value="NZ_LKET01000028.1"/>
</dbReference>
<evidence type="ECO:0000256" key="5">
    <source>
        <dbReference type="ARBA" id="ARBA00023136"/>
    </source>
</evidence>
<dbReference type="AlphaFoldDB" id="A0A0P8YZ22"/>
<sequence>MLALFYTVPLIWAAVSDYRKRIIPDWTWISILVLGLASAFLLPVPPLYERIAGFFLPGLCLLWLAVKFGGVGGGDIKLTAAMGFAFGLYALAAILFLALLPACVYAKATRQRSVPLAVFLCVGAFGYAAALLAFHLI</sequence>
<feature type="domain" description="Prepilin type IV endopeptidase peptidase" evidence="7">
    <location>
        <begin position="5"/>
        <end position="106"/>
    </location>
</feature>
<dbReference type="OrthoDB" id="9789291at2"/>
<dbReference type="GO" id="GO:0004190">
    <property type="term" value="F:aspartic-type endopeptidase activity"/>
    <property type="evidence" value="ECO:0007669"/>
    <property type="project" value="InterPro"/>
</dbReference>
<evidence type="ECO:0000256" key="2">
    <source>
        <dbReference type="ARBA" id="ARBA00022475"/>
    </source>
</evidence>
<dbReference type="EMBL" id="LKET01000028">
    <property type="protein sequence ID" value="KPU45066.1"/>
    <property type="molecule type" value="Genomic_DNA"/>
</dbReference>
<dbReference type="PANTHER" id="PTHR36506">
    <property type="entry name" value="PREFLAGELLIN PEPTIDASE"/>
    <property type="match status" value="1"/>
</dbReference>
<dbReference type="Pfam" id="PF01478">
    <property type="entry name" value="Peptidase_A24"/>
    <property type="match status" value="1"/>
</dbReference>
<accession>A0A0P8YZ22</accession>
<dbReference type="PANTHER" id="PTHR36506:SF1">
    <property type="entry name" value="PREFLAGELLIN PEPTIDASE"/>
    <property type="match status" value="1"/>
</dbReference>
<evidence type="ECO:0000259" key="7">
    <source>
        <dbReference type="Pfam" id="PF01478"/>
    </source>
</evidence>
<protein>
    <submittedName>
        <fullName evidence="8">Type 4 prepilin-like proteins leader peptide-processing enzyme</fullName>
    </submittedName>
</protein>
<keyword evidence="9" id="KW-1185">Reference proteome</keyword>
<evidence type="ECO:0000313" key="8">
    <source>
        <dbReference type="EMBL" id="KPU45066.1"/>
    </source>
</evidence>
<keyword evidence="4 6" id="KW-1133">Transmembrane helix</keyword>
<evidence type="ECO:0000256" key="1">
    <source>
        <dbReference type="ARBA" id="ARBA00004651"/>
    </source>
</evidence>
<name>A0A0P8YZ22_9CLOT</name>
<keyword evidence="2" id="KW-1003">Cell membrane</keyword>
<reference evidence="8 9" key="1">
    <citation type="submission" date="2015-09" db="EMBL/GenBank/DDBJ databases">
        <title>Genome sequence of Oxobacter pfennigii DSM 3222.</title>
        <authorList>
            <person name="Poehlein A."/>
            <person name="Bengelsdorf F.R."/>
            <person name="Schiel-Bengelsdorf B."/>
            <person name="Duerre P."/>
            <person name="Daniel R."/>
        </authorList>
    </citation>
    <scope>NUCLEOTIDE SEQUENCE [LARGE SCALE GENOMIC DNA]</scope>
    <source>
        <strain evidence="8 9">DSM 3222</strain>
    </source>
</reference>
<dbReference type="InterPro" id="IPR000045">
    <property type="entry name" value="Prepilin_IV_endopep_pep"/>
</dbReference>
<evidence type="ECO:0000256" key="6">
    <source>
        <dbReference type="SAM" id="Phobius"/>
    </source>
</evidence>
<evidence type="ECO:0000256" key="3">
    <source>
        <dbReference type="ARBA" id="ARBA00022692"/>
    </source>
</evidence>
<comment type="subcellular location">
    <subcellularLocation>
        <location evidence="1">Cell membrane</location>
        <topology evidence="1">Multi-pass membrane protein</topology>
    </subcellularLocation>
</comment>
<feature type="transmembrane region" description="Helical" evidence="6">
    <location>
        <begin position="116"/>
        <end position="136"/>
    </location>
</feature>
<dbReference type="STRING" id="36849.OXPF_15440"/>
<feature type="transmembrane region" description="Helical" evidence="6">
    <location>
        <begin position="81"/>
        <end position="104"/>
    </location>
</feature>
<dbReference type="InterPro" id="IPR052218">
    <property type="entry name" value="Preflagellin_Peptidase"/>
</dbReference>
<keyword evidence="3 6" id="KW-0812">Transmembrane</keyword>
<evidence type="ECO:0000256" key="4">
    <source>
        <dbReference type="ARBA" id="ARBA00022989"/>
    </source>
</evidence>
<keyword evidence="5 6" id="KW-0472">Membrane</keyword>
<feature type="transmembrane region" description="Helical" evidence="6">
    <location>
        <begin position="51"/>
        <end position="69"/>
    </location>
</feature>
<organism evidence="8 9">
    <name type="scientific">Oxobacter pfennigii</name>
    <dbReference type="NCBI Taxonomy" id="36849"/>
    <lineage>
        <taxon>Bacteria</taxon>
        <taxon>Bacillati</taxon>
        <taxon>Bacillota</taxon>
        <taxon>Clostridia</taxon>
        <taxon>Eubacteriales</taxon>
        <taxon>Clostridiaceae</taxon>
        <taxon>Oxobacter</taxon>
    </lineage>
</organism>
<dbReference type="GO" id="GO:0005886">
    <property type="term" value="C:plasma membrane"/>
    <property type="evidence" value="ECO:0007669"/>
    <property type="project" value="UniProtKB-SubCell"/>
</dbReference>
<feature type="transmembrane region" description="Helical" evidence="6">
    <location>
        <begin position="26"/>
        <end position="44"/>
    </location>
</feature>
<dbReference type="PATRIC" id="fig|36849.3.peg.1634"/>
<evidence type="ECO:0000313" key="9">
    <source>
        <dbReference type="Proteomes" id="UP000050326"/>
    </source>
</evidence>
<dbReference type="Proteomes" id="UP000050326">
    <property type="component" value="Unassembled WGS sequence"/>
</dbReference>
<comment type="caution">
    <text evidence="8">The sequence shown here is derived from an EMBL/GenBank/DDBJ whole genome shotgun (WGS) entry which is preliminary data.</text>
</comment>
<proteinExistence type="predicted"/>